<evidence type="ECO:0000256" key="2">
    <source>
        <dbReference type="ARBA" id="ARBA00022723"/>
    </source>
</evidence>
<sequence length="108" mass="12282">MNKKLILFLVISLASADEGILSENQYGKNLYENPRGIACNKCHGNKGEGDIIARYKHKGIEKTLLAPRINNLEFSTFAKALHTQKGVMPIYFLTDEEITAIYMYLYRP</sequence>
<dbReference type="EMBL" id="AE017125">
    <property type="protein sequence ID" value="AAP77962.1"/>
    <property type="molecule type" value="Genomic_DNA"/>
</dbReference>
<name>Q7VGF7_HELHP</name>
<dbReference type="GO" id="GO:0020037">
    <property type="term" value="F:heme binding"/>
    <property type="evidence" value="ECO:0007669"/>
    <property type="project" value="InterPro"/>
</dbReference>
<dbReference type="Gene3D" id="1.10.760.10">
    <property type="entry name" value="Cytochrome c-like domain"/>
    <property type="match status" value="1"/>
</dbReference>
<evidence type="ECO:0000256" key="3">
    <source>
        <dbReference type="ARBA" id="ARBA00023004"/>
    </source>
</evidence>
<dbReference type="AlphaFoldDB" id="Q7VGF7"/>
<evidence type="ECO:0000256" key="4">
    <source>
        <dbReference type="PROSITE-ProRule" id="PRU00433"/>
    </source>
</evidence>
<evidence type="ECO:0000313" key="7">
    <source>
        <dbReference type="Proteomes" id="UP000002495"/>
    </source>
</evidence>
<keyword evidence="7" id="KW-1185">Reference proteome</keyword>
<proteinExistence type="predicted"/>
<dbReference type="RefSeq" id="WP_011116205.1">
    <property type="nucleotide sequence ID" value="NC_004917.1"/>
</dbReference>
<dbReference type="OrthoDB" id="5328547at2"/>
<evidence type="ECO:0000256" key="1">
    <source>
        <dbReference type="ARBA" id="ARBA00022617"/>
    </source>
</evidence>
<dbReference type="eggNOG" id="COG2010">
    <property type="taxonomic scope" value="Bacteria"/>
</dbReference>
<dbReference type="PROSITE" id="PS51007">
    <property type="entry name" value="CYTC"/>
    <property type="match status" value="1"/>
</dbReference>
<protein>
    <recommendedName>
        <fullName evidence="5">Cytochrome c domain-containing protein</fullName>
    </recommendedName>
</protein>
<dbReference type="InterPro" id="IPR009056">
    <property type="entry name" value="Cyt_c-like_dom"/>
</dbReference>
<keyword evidence="1 4" id="KW-0349">Heme</keyword>
<dbReference type="InterPro" id="IPR036909">
    <property type="entry name" value="Cyt_c-like_dom_sf"/>
</dbReference>
<feature type="domain" description="Cytochrome c" evidence="5">
    <location>
        <begin position="22"/>
        <end position="108"/>
    </location>
</feature>
<dbReference type="Pfam" id="PF00034">
    <property type="entry name" value="Cytochrom_C"/>
    <property type="match status" value="1"/>
</dbReference>
<gene>
    <name evidence="6" type="ordered locus">HH_1365</name>
</gene>
<dbReference type="Proteomes" id="UP000002495">
    <property type="component" value="Chromosome"/>
</dbReference>
<dbReference type="GO" id="GO:0046872">
    <property type="term" value="F:metal ion binding"/>
    <property type="evidence" value="ECO:0007669"/>
    <property type="project" value="UniProtKB-KW"/>
</dbReference>
<evidence type="ECO:0000259" key="5">
    <source>
        <dbReference type="PROSITE" id="PS51007"/>
    </source>
</evidence>
<keyword evidence="2 4" id="KW-0479">Metal-binding</keyword>
<dbReference type="HOGENOM" id="CLU_145217_0_0_7"/>
<evidence type="ECO:0000313" key="6">
    <source>
        <dbReference type="EMBL" id="AAP77962.1"/>
    </source>
</evidence>
<dbReference type="SUPFAM" id="SSF46626">
    <property type="entry name" value="Cytochrome c"/>
    <property type="match status" value="1"/>
</dbReference>
<reference evidence="6 7" key="1">
    <citation type="journal article" date="2003" name="Proc. Natl. Acad. Sci. U.S.A.">
        <title>The complete genome sequence of the carcinogenic bacterium Helicobacter hepaticus.</title>
        <authorList>
            <person name="Suerbaum S."/>
            <person name="Josenhans C."/>
            <person name="Sterzenbach T."/>
            <person name="Drescher B."/>
            <person name="Brandt P."/>
            <person name="Bell M."/>
            <person name="Droege M."/>
            <person name="Fartmann B."/>
            <person name="Fischer H.-P."/>
            <person name="Ge Z."/>
            <person name="Hoerster A."/>
            <person name="Holland R."/>
            <person name="Klein K."/>
            <person name="Koenig J."/>
            <person name="Macko L."/>
            <person name="Mendz G.L."/>
            <person name="Nyakatura G."/>
            <person name="Schauer D.B."/>
            <person name="Shen Z."/>
            <person name="Weber J."/>
            <person name="Frosch M."/>
            <person name="Fox J.G."/>
        </authorList>
    </citation>
    <scope>NUCLEOTIDE SEQUENCE [LARGE SCALE GENOMIC DNA]</scope>
    <source>
        <strain evidence="7">ATCC 51449 / 3B1</strain>
    </source>
</reference>
<dbReference type="KEGG" id="hhe:HH_1365"/>
<dbReference type="STRING" id="235279.HH_1365"/>
<organism evidence="6 7">
    <name type="scientific">Helicobacter hepaticus (strain ATCC 51449 / 3B1)</name>
    <dbReference type="NCBI Taxonomy" id="235279"/>
    <lineage>
        <taxon>Bacteria</taxon>
        <taxon>Pseudomonadati</taxon>
        <taxon>Campylobacterota</taxon>
        <taxon>Epsilonproteobacteria</taxon>
        <taxon>Campylobacterales</taxon>
        <taxon>Helicobacteraceae</taxon>
        <taxon>Helicobacter</taxon>
    </lineage>
</organism>
<accession>Q7VGF7</accession>
<keyword evidence="3 4" id="KW-0408">Iron</keyword>
<dbReference type="GO" id="GO:0009055">
    <property type="term" value="F:electron transfer activity"/>
    <property type="evidence" value="ECO:0007669"/>
    <property type="project" value="InterPro"/>
</dbReference>